<organism evidence="1">
    <name type="scientific">Glycine max</name>
    <name type="common">Soybean</name>
    <name type="synonym">Glycine hispida</name>
    <dbReference type="NCBI Taxonomy" id="3847"/>
    <lineage>
        <taxon>Eukaryota</taxon>
        <taxon>Viridiplantae</taxon>
        <taxon>Streptophyta</taxon>
        <taxon>Embryophyta</taxon>
        <taxon>Tracheophyta</taxon>
        <taxon>Spermatophyta</taxon>
        <taxon>Magnoliopsida</taxon>
        <taxon>eudicotyledons</taxon>
        <taxon>Gunneridae</taxon>
        <taxon>Pentapetalae</taxon>
        <taxon>rosids</taxon>
        <taxon>fabids</taxon>
        <taxon>Fabales</taxon>
        <taxon>Fabaceae</taxon>
        <taxon>Papilionoideae</taxon>
        <taxon>50 kb inversion clade</taxon>
        <taxon>NPAAA clade</taxon>
        <taxon>indigoferoid/millettioid clade</taxon>
        <taxon>Phaseoleae</taxon>
        <taxon>Glycine</taxon>
        <taxon>Glycine subgen. Soja</taxon>
    </lineage>
</organism>
<evidence type="ECO:0000313" key="1">
    <source>
        <dbReference type="EMBL" id="KRH30447.1"/>
    </source>
</evidence>
<evidence type="ECO:0000313" key="2">
    <source>
        <dbReference type="EnsemblPlants" id="KRH30447"/>
    </source>
</evidence>
<name>A0A0R0HW73_SOYBN</name>
<evidence type="ECO:0008006" key="4">
    <source>
        <dbReference type="Google" id="ProtNLM"/>
    </source>
</evidence>
<protein>
    <recommendedName>
        <fullName evidence="4">Reverse transcriptase zinc-binding domain-containing protein</fullName>
    </recommendedName>
</protein>
<evidence type="ECO:0000313" key="3">
    <source>
        <dbReference type="Proteomes" id="UP000008827"/>
    </source>
</evidence>
<accession>A0A0R0HW73</accession>
<gene>
    <name evidence="1" type="ORF">GLYMA_11G184300</name>
</gene>
<reference evidence="1 2" key="1">
    <citation type="journal article" date="2010" name="Nature">
        <title>Genome sequence of the palaeopolyploid soybean.</title>
        <authorList>
            <person name="Schmutz J."/>
            <person name="Cannon S.B."/>
            <person name="Schlueter J."/>
            <person name="Ma J."/>
            <person name="Mitros T."/>
            <person name="Nelson W."/>
            <person name="Hyten D.L."/>
            <person name="Song Q."/>
            <person name="Thelen J.J."/>
            <person name="Cheng J."/>
            <person name="Xu D."/>
            <person name="Hellsten U."/>
            <person name="May G.D."/>
            <person name="Yu Y."/>
            <person name="Sakurai T."/>
            <person name="Umezawa T."/>
            <person name="Bhattacharyya M.K."/>
            <person name="Sandhu D."/>
            <person name="Valliyodan B."/>
            <person name="Lindquist E."/>
            <person name="Peto M."/>
            <person name="Grant D."/>
            <person name="Shu S."/>
            <person name="Goodstein D."/>
            <person name="Barry K."/>
            <person name="Futrell-Griggs M."/>
            <person name="Abernathy B."/>
            <person name="Du J."/>
            <person name="Tian Z."/>
            <person name="Zhu L."/>
            <person name="Gill N."/>
            <person name="Joshi T."/>
            <person name="Libault M."/>
            <person name="Sethuraman A."/>
            <person name="Zhang X.-C."/>
            <person name="Shinozaki K."/>
            <person name="Nguyen H.T."/>
            <person name="Wing R.A."/>
            <person name="Cregan P."/>
            <person name="Specht J."/>
            <person name="Grimwood J."/>
            <person name="Rokhsar D."/>
            <person name="Stacey G."/>
            <person name="Shoemaker R.C."/>
            <person name="Jackson S.A."/>
        </authorList>
    </citation>
    <scope>NUCLEOTIDE SEQUENCE</scope>
    <source>
        <strain evidence="2">cv. Williams 82</strain>
        <tissue evidence="1">Callus</tissue>
    </source>
</reference>
<keyword evidence="3" id="KW-1185">Reference proteome</keyword>
<dbReference type="EnsemblPlants" id="KRH30447">
    <property type="protein sequence ID" value="KRH30447"/>
    <property type="gene ID" value="GLYMA_11G184300"/>
</dbReference>
<dbReference type="Proteomes" id="UP000008827">
    <property type="component" value="Chromosome 11"/>
</dbReference>
<dbReference type="InParanoid" id="A0A0R0HW73"/>
<dbReference type="EMBL" id="CM000844">
    <property type="protein sequence ID" value="KRH30447.1"/>
    <property type="molecule type" value="Genomic_DNA"/>
</dbReference>
<dbReference type="AlphaFoldDB" id="A0A0R0HW73"/>
<dbReference type="Gramene" id="KRH30447">
    <property type="protein sequence ID" value="KRH30447"/>
    <property type="gene ID" value="GLYMA_11G184300"/>
</dbReference>
<sequence>MWRKSIAFFGNQLNKDESHLFFTCPITHQIWKRWYNLFGISSVLPGTAEAHFRQYQHGMCGKSILVCWSVAWSAIMWNK</sequence>
<reference evidence="1" key="3">
    <citation type="submission" date="2018-07" db="EMBL/GenBank/DDBJ databases">
        <title>WGS assembly of Glycine max.</title>
        <authorList>
            <person name="Schmutz J."/>
            <person name="Cannon S."/>
            <person name="Schlueter J."/>
            <person name="Ma J."/>
            <person name="Mitros T."/>
            <person name="Nelson W."/>
            <person name="Hyten D."/>
            <person name="Song Q."/>
            <person name="Thelen J."/>
            <person name="Cheng J."/>
            <person name="Xu D."/>
            <person name="Hellsten U."/>
            <person name="May G."/>
            <person name="Yu Y."/>
            <person name="Sakurai T."/>
            <person name="Umezawa T."/>
            <person name="Bhattacharyya M."/>
            <person name="Sandhu D."/>
            <person name="Valliyodan B."/>
            <person name="Lindquist E."/>
            <person name="Peto M."/>
            <person name="Grant D."/>
            <person name="Shu S."/>
            <person name="Goodstein D."/>
            <person name="Barry K."/>
            <person name="Futrell-Griggs M."/>
            <person name="Abernathy B."/>
            <person name="Du J."/>
            <person name="Tian Z."/>
            <person name="Zhu L."/>
            <person name="Gill N."/>
            <person name="Joshi T."/>
            <person name="Libault M."/>
            <person name="Sethuraman A."/>
            <person name="Zhang X."/>
            <person name="Shinozaki K."/>
            <person name="Nguyen H."/>
            <person name="Wing R."/>
            <person name="Cregan P."/>
            <person name="Specht J."/>
            <person name="Grimwood J."/>
            <person name="Rokhsar D."/>
            <person name="Stacey G."/>
            <person name="Shoemaker R."/>
            <person name="Jackson S."/>
        </authorList>
    </citation>
    <scope>NUCLEOTIDE SEQUENCE</scope>
    <source>
        <tissue evidence="1">Callus</tissue>
    </source>
</reference>
<reference evidence="2" key="2">
    <citation type="submission" date="2018-02" db="UniProtKB">
        <authorList>
            <consortium name="EnsemblPlants"/>
        </authorList>
    </citation>
    <scope>IDENTIFICATION</scope>
    <source>
        <strain evidence="2">Williams 82</strain>
    </source>
</reference>
<proteinExistence type="predicted"/>